<name>A0ABZ3C6I4_9ACTN</name>
<dbReference type="InterPro" id="IPR016024">
    <property type="entry name" value="ARM-type_fold"/>
</dbReference>
<keyword evidence="4" id="KW-0804">Transcription</keyword>
<dbReference type="InterPro" id="IPR004155">
    <property type="entry name" value="PBS_lyase_HEAT"/>
</dbReference>
<proteinExistence type="predicted"/>
<evidence type="ECO:0000259" key="5">
    <source>
        <dbReference type="PROSITE" id="PS50937"/>
    </source>
</evidence>
<evidence type="ECO:0000256" key="3">
    <source>
        <dbReference type="ARBA" id="ARBA00023125"/>
    </source>
</evidence>
<evidence type="ECO:0000256" key="4">
    <source>
        <dbReference type="ARBA" id="ARBA00023163"/>
    </source>
</evidence>
<dbReference type="InterPro" id="IPR000551">
    <property type="entry name" value="MerR-type_HTH_dom"/>
</dbReference>
<organism evidence="6 7">
    <name type="scientific">Propioniciclava soli</name>
    <dbReference type="NCBI Taxonomy" id="2775081"/>
    <lineage>
        <taxon>Bacteria</taxon>
        <taxon>Bacillati</taxon>
        <taxon>Actinomycetota</taxon>
        <taxon>Actinomycetes</taxon>
        <taxon>Propionibacteriales</taxon>
        <taxon>Propionibacteriaceae</taxon>
        <taxon>Propioniciclava</taxon>
    </lineage>
</organism>
<dbReference type="PRINTS" id="PR00040">
    <property type="entry name" value="HTHMERR"/>
</dbReference>
<dbReference type="PROSITE" id="PS50937">
    <property type="entry name" value="HTH_MERR_2"/>
    <property type="match status" value="1"/>
</dbReference>
<dbReference type="Pfam" id="PF03130">
    <property type="entry name" value="HEAT_PBS"/>
    <property type="match status" value="1"/>
</dbReference>
<accession>A0ABZ3C6I4</accession>
<dbReference type="Gene3D" id="1.10.1660.10">
    <property type="match status" value="1"/>
</dbReference>
<evidence type="ECO:0000256" key="2">
    <source>
        <dbReference type="ARBA" id="ARBA00023015"/>
    </source>
</evidence>
<sequence>MEEWLRIGEVARRTGLTVRTLRHYDDLGLLVPSGRSGGDYRLYSADDLRRLLAIQHLKSLGLALPEIAAALDDPAFDAADALARHIAVVEERLAAERALLARLRGLVGVADAGWGDVVDAIALTERLCHPEAHVRFRAALDAPASAPLATLLAQLRTEPEPGVRENLTWAIVRHPDALAAVVPQLADRDAGVRLRMTHVLSKLADPAAVPALVPRLADADAAVRAKAAFALGQVGGPDALLALVGALGSDDPLLADAVVSALDRFGSRAVPLLEAALAGGGPAVREQAAEALGFVADPAATDALAAALDDPEGSVRFAALTALGALGTPEARAAAGQRADDADPHTRLLARRIAGS</sequence>
<dbReference type="PANTHER" id="PTHR30204">
    <property type="entry name" value="REDOX-CYCLING DRUG-SENSING TRANSCRIPTIONAL ACTIVATOR SOXR"/>
    <property type="match status" value="1"/>
</dbReference>
<dbReference type="Pfam" id="PF13411">
    <property type="entry name" value="MerR_1"/>
    <property type="match status" value="1"/>
</dbReference>
<evidence type="ECO:0000256" key="1">
    <source>
        <dbReference type="ARBA" id="ARBA00022491"/>
    </source>
</evidence>
<keyword evidence="3" id="KW-0238">DNA-binding</keyword>
<keyword evidence="7" id="KW-1185">Reference proteome</keyword>
<keyword evidence="2" id="KW-0805">Transcription regulation</keyword>
<dbReference type="PROSITE" id="PS00552">
    <property type="entry name" value="HTH_MERR_1"/>
    <property type="match status" value="1"/>
</dbReference>
<gene>
    <name evidence="6" type="ORF">PCC79_16045</name>
</gene>
<dbReference type="PANTHER" id="PTHR30204:SF69">
    <property type="entry name" value="MERR-FAMILY TRANSCRIPTIONAL REGULATOR"/>
    <property type="match status" value="1"/>
</dbReference>
<dbReference type="EMBL" id="CP115965">
    <property type="protein sequence ID" value="WZW98378.1"/>
    <property type="molecule type" value="Genomic_DNA"/>
</dbReference>
<feature type="domain" description="HTH merR-type" evidence="5">
    <location>
        <begin position="1"/>
        <end position="73"/>
    </location>
</feature>
<dbReference type="Gene3D" id="1.25.10.10">
    <property type="entry name" value="Leucine-rich Repeat Variant"/>
    <property type="match status" value="1"/>
</dbReference>
<evidence type="ECO:0000313" key="7">
    <source>
        <dbReference type="Proteomes" id="UP001434337"/>
    </source>
</evidence>
<keyword evidence="1" id="KW-0678">Repressor</keyword>
<evidence type="ECO:0000313" key="6">
    <source>
        <dbReference type="EMBL" id="WZW98378.1"/>
    </source>
</evidence>
<reference evidence="6 7" key="1">
    <citation type="journal article" date="2023" name="Environ Microbiome">
        <title>A coral-associated actinobacterium mitigates coral bleaching under heat stress.</title>
        <authorList>
            <person name="Li J."/>
            <person name="Zou Y."/>
            <person name="Li Q."/>
            <person name="Zhang J."/>
            <person name="Bourne D.G."/>
            <person name="Lyu Y."/>
            <person name="Liu C."/>
            <person name="Zhang S."/>
        </authorList>
    </citation>
    <scope>NUCLEOTIDE SEQUENCE [LARGE SCALE GENOMIC DNA]</scope>
    <source>
        <strain evidence="6 7">SCSIO 13291</strain>
    </source>
</reference>
<protein>
    <submittedName>
        <fullName evidence="6">HEAT repeat domain-containing protein</fullName>
    </submittedName>
</protein>
<dbReference type="SUPFAM" id="SSF48371">
    <property type="entry name" value="ARM repeat"/>
    <property type="match status" value="1"/>
</dbReference>
<dbReference type="SMART" id="SM00567">
    <property type="entry name" value="EZ_HEAT"/>
    <property type="match status" value="5"/>
</dbReference>
<dbReference type="InterPro" id="IPR011989">
    <property type="entry name" value="ARM-like"/>
</dbReference>
<dbReference type="Pfam" id="PF13646">
    <property type="entry name" value="HEAT_2"/>
    <property type="match status" value="2"/>
</dbReference>
<dbReference type="InterPro" id="IPR047057">
    <property type="entry name" value="MerR_fam"/>
</dbReference>
<dbReference type="RefSeq" id="WP_342372430.1">
    <property type="nucleotide sequence ID" value="NZ_CP115965.1"/>
</dbReference>
<dbReference type="SMART" id="SM00422">
    <property type="entry name" value="HTH_MERR"/>
    <property type="match status" value="1"/>
</dbReference>
<dbReference type="Proteomes" id="UP001434337">
    <property type="component" value="Chromosome"/>
</dbReference>
<dbReference type="InterPro" id="IPR009061">
    <property type="entry name" value="DNA-bd_dom_put_sf"/>
</dbReference>
<dbReference type="SUPFAM" id="SSF46955">
    <property type="entry name" value="Putative DNA-binding domain"/>
    <property type="match status" value="1"/>
</dbReference>